<proteinExistence type="predicted"/>
<dbReference type="KEGG" id="vg:29126743"/>
<evidence type="ECO:0000313" key="2">
    <source>
        <dbReference type="EMBL" id="AMO43990.1"/>
    </source>
</evidence>
<evidence type="ECO:0000313" key="3">
    <source>
        <dbReference type="Proteomes" id="UP000202432"/>
    </source>
</evidence>
<gene>
    <name evidence="2" type="primary">22</name>
    <name evidence="2" type="ORF">SEA_BACTOBUSTER_22</name>
</gene>
<feature type="region of interest" description="Disordered" evidence="1">
    <location>
        <begin position="1"/>
        <end position="49"/>
    </location>
</feature>
<organism evidence="2 3">
    <name type="scientific">Mycobacterium phage Bactobuster</name>
    <dbReference type="NCBI Taxonomy" id="1784956"/>
    <lineage>
        <taxon>Viruses</taxon>
        <taxon>Duplodnaviria</taxon>
        <taxon>Heunggongvirae</taxon>
        <taxon>Uroviricota</taxon>
        <taxon>Caudoviricetes</taxon>
        <taxon>Pukovnikvirus</taxon>
        <taxon>Pukovnikvirus bactobuster</taxon>
    </lineage>
</organism>
<name>A0A127KPJ2_9CAUD</name>
<protein>
    <submittedName>
        <fullName evidence="2">Head-to-tail connector protein</fullName>
    </submittedName>
</protein>
<sequence length="118" mass="12941">MAKVYANANEAAARHVETKRAVRRENRMLSGRARSNLARQHNHKRITPSGYFPAEIDTAEHDVDCFTILHAPDAMALEFGHAPSGVFGPGGKYEHVDSKAPEPTYILTQAAYGGHTIT</sequence>
<feature type="compositionally biased region" description="Basic and acidic residues" evidence="1">
    <location>
        <begin position="12"/>
        <end position="27"/>
    </location>
</feature>
<dbReference type="GeneID" id="29126743"/>
<feature type="compositionally biased region" description="Low complexity" evidence="1">
    <location>
        <begin position="1"/>
        <end position="11"/>
    </location>
</feature>
<evidence type="ECO:0000256" key="1">
    <source>
        <dbReference type="SAM" id="MobiDB-lite"/>
    </source>
</evidence>
<accession>A0A127KPJ2</accession>
<dbReference type="Proteomes" id="UP000202432">
    <property type="component" value="Segment"/>
</dbReference>
<dbReference type="EMBL" id="KU568494">
    <property type="protein sequence ID" value="AMO43990.1"/>
    <property type="molecule type" value="Genomic_DNA"/>
</dbReference>
<dbReference type="OrthoDB" id="14428at10239"/>
<keyword evidence="3" id="KW-1185">Reference proteome</keyword>
<dbReference type="InterPro" id="IPR039452">
    <property type="entry name" value="DUF5403"/>
</dbReference>
<dbReference type="RefSeq" id="YP_009304678.1">
    <property type="nucleotide sequence ID" value="NC_031279.1"/>
</dbReference>
<dbReference type="Pfam" id="PF17395">
    <property type="entry name" value="DUF5403"/>
    <property type="match status" value="1"/>
</dbReference>
<reference evidence="2 3" key="1">
    <citation type="submission" date="2016-01" db="EMBL/GenBank/DDBJ databases">
        <authorList>
            <person name="Azorlibu D.M."/>
            <person name="Coomans R.J."/>
            <person name="Hopkins-Harrington C.T."/>
            <person name="Hosea K."/>
            <person name="Jones K.D."/>
            <person name="Kitt M."/>
            <person name="Mann S.N."/>
            <person name="Newman R.H."/>
            <person name="Owens D.L."/>
            <person name="Parson C.D."/>
            <person name="Robinson T.D."/>
            <person name="Salters I.D."/>
            <person name="Stadler E.K."/>
            <person name="Tran L.N."/>
            <person name="Williams K.L."/>
            <person name="Bradley K.W."/>
            <person name="Asai D.J."/>
            <person name="Bowman C.A."/>
            <person name="Russell D.A."/>
            <person name="Pope W.H."/>
            <person name="Jacobs-Sera D."/>
            <person name="Hendrix R.W."/>
            <person name="Hatfull G.F."/>
        </authorList>
    </citation>
    <scope>NUCLEOTIDE SEQUENCE [LARGE SCALE GENOMIC DNA]</scope>
</reference>